<organism evidence="2 3">
    <name type="scientific">Roridomyces roridus</name>
    <dbReference type="NCBI Taxonomy" id="1738132"/>
    <lineage>
        <taxon>Eukaryota</taxon>
        <taxon>Fungi</taxon>
        <taxon>Dikarya</taxon>
        <taxon>Basidiomycota</taxon>
        <taxon>Agaricomycotina</taxon>
        <taxon>Agaricomycetes</taxon>
        <taxon>Agaricomycetidae</taxon>
        <taxon>Agaricales</taxon>
        <taxon>Marasmiineae</taxon>
        <taxon>Mycenaceae</taxon>
        <taxon>Roridomyces</taxon>
    </lineage>
</organism>
<keyword evidence="3" id="KW-1185">Reference proteome</keyword>
<name>A0AAD7CLV6_9AGAR</name>
<feature type="compositionally biased region" description="Low complexity" evidence="1">
    <location>
        <begin position="261"/>
        <end position="270"/>
    </location>
</feature>
<protein>
    <submittedName>
        <fullName evidence="2">Uncharacterized protein</fullName>
    </submittedName>
</protein>
<dbReference type="Proteomes" id="UP001221142">
    <property type="component" value="Unassembled WGS sequence"/>
</dbReference>
<dbReference type="AlphaFoldDB" id="A0AAD7CLV6"/>
<gene>
    <name evidence="2" type="ORF">FB45DRAFT_779487</name>
</gene>
<feature type="compositionally biased region" description="Basic and acidic residues" evidence="1">
    <location>
        <begin position="504"/>
        <end position="515"/>
    </location>
</feature>
<evidence type="ECO:0000313" key="3">
    <source>
        <dbReference type="Proteomes" id="UP001221142"/>
    </source>
</evidence>
<dbReference type="EMBL" id="JARKIF010000001">
    <property type="protein sequence ID" value="KAJ7650407.1"/>
    <property type="molecule type" value="Genomic_DNA"/>
</dbReference>
<feature type="compositionally biased region" description="Low complexity" evidence="1">
    <location>
        <begin position="234"/>
        <end position="243"/>
    </location>
</feature>
<evidence type="ECO:0000256" key="1">
    <source>
        <dbReference type="SAM" id="MobiDB-lite"/>
    </source>
</evidence>
<reference evidence="2" key="1">
    <citation type="submission" date="2023-03" db="EMBL/GenBank/DDBJ databases">
        <title>Massive genome expansion in bonnet fungi (Mycena s.s.) driven by repeated elements and novel gene families across ecological guilds.</title>
        <authorList>
            <consortium name="Lawrence Berkeley National Laboratory"/>
            <person name="Harder C.B."/>
            <person name="Miyauchi S."/>
            <person name="Viragh M."/>
            <person name="Kuo A."/>
            <person name="Thoen E."/>
            <person name="Andreopoulos B."/>
            <person name="Lu D."/>
            <person name="Skrede I."/>
            <person name="Drula E."/>
            <person name="Henrissat B."/>
            <person name="Morin E."/>
            <person name="Kohler A."/>
            <person name="Barry K."/>
            <person name="LaButti K."/>
            <person name="Morin E."/>
            <person name="Salamov A."/>
            <person name="Lipzen A."/>
            <person name="Mereny Z."/>
            <person name="Hegedus B."/>
            <person name="Baldrian P."/>
            <person name="Stursova M."/>
            <person name="Weitz H."/>
            <person name="Taylor A."/>
            <person name="Grigoriev I.V."/>
            <person name="Nagy L.G."/>
            <person name="Martin F."/>
            <person name="Kauserud H."/>
        </authorList>
    </citation>
    <scope>NUCLEOTIDE SEQUENCE</scope>
    <source>
        <strain evidence="2">9284</strain>
    </source>
</reference>
<feature type="region of interest" description="Disordered" evidence="1">
    <location>
        <begin position="1"/>
        <end position="32"/>
    </location>
</feature>
<comment type="caution">
    <text evidence="2">The sequence shown here is derived from an EMBL/GenBank/DDBJ whole genome shotgun (WGS) entry which is preliminary data.</text>
</comment>
<feature type="region of interest" description="Disordered" evidence="1">
    <location>
        <begin position="140"/>
        <end position="372"/>
    </location>
</feature>
<evidence type="ECO:0000313" key="2">
    <source>
        <dbReference type="EMBL" id="KAJ7650407.1"/>
    </source>
</evidence>
<sequence>MSRTLYTARFYADAPSSSTSTDSSKQLPPHRPMTAYLDSLAKTHLALNQLEEVPDSRPNSPDPEAREELRTRVAKALHDAKGNPSSGKWGVVTRLLQTASSRYRYINTRTDVAPPEPGPDGWPLLETEEEWFAWERKRKEEKAALEEQRQEEMALEAQRKEELDVEIQRKQQEERRAETAKRTAIESWQRSVTSDPEVPPEEIPPPSFPSQLETSTPPPLNHRKGNSFGKELVPSSSPLSSPSKPRKQVPLSTLSALQEIPSSSPLSSPPTRESAFKRPRSASPTPIVNKKPRPAPRITPPNSTLPKLQDLIAASAQKKREKGKGKAKEKPFPVLRRKTSSPLPALKRKSSSPLAAASSPVQNDDEDGGKRFDGIEDVINWDHALEGKLSEHVMVSPSKSLSSIDGSNSLESQDGMAMPNFSDGAIFDPQGASTQPMGRLESGGSSLDTMDRGGFGQPVDFGFPQTYESQTDVESNMLGVEQLLDHDVGGPWMGMGAEPDEDEERWRGGEIESSP</sequence>
<proteinExistence type="predicted"/>
<feature type="compositionally biased region" description="Basic and acidic residues" evidence="1">
    <location>
        <begin position="140"/>
        <end position="184"/>
    </location>
</feature>
<accession>A0AAD7CLV6</accession>
<feature type="region of interest" description="Disordered" evidence="1">
    <location>
        <begin position="487"/>
        <end position="515"/>
    </location>
</feature>
<feature type="region of interest" description="Disordered" evidence="1">
    <location>
        <begin position="50"/>
        <end position="69"/>
    </location>
</feature>
<feature type="compositionally biased region" description="Low complexity" evidence="1">
    <location>
        <begin position="351"/>
        <end position="360"/>
    </location>
</feature>